<evidence type="ECO:0000256" key="4">
    <source>
        <dbReference type="SAM" id="Coils"/>
    </source>
</evidence>
<keyword evidence="8" id="KW-1185">Reference proteome</keyword>
<reference evidence="7 8" key="1">
    <citation type="journal article" date="2018" name="Cell">
        <title>The Chara Genome: Secondary Complexity and Implications for Plant Terrestrialization.</title>
        <authorList>
            <person name="Nishiyama T."/>
            <person name="Sakayama H."/>
            <person name="Vries J.D."/>
            <person name="Buschmann H."/>
            <person name="Saint-Marcoux D."/>
            <person name="Ullrich K.K."/>
            <person name="Haas F.B."/>
            <person name="Vanderstraeten L."/>
            <person name="Becker D."/>
            <person name="Lang D."/>
            <person name="Vosolsobe S."/>
            <person name="Rombauts S."/>
            <person name="Wilhelmsson P.K.I."/>
            <person name="Janitza P."/>
            <person name="Kern R."/>
            <person name="Heyl A."/>
            <person name="Rumpler F."/>
            <person name="Villalobos L.I.A.C."/>
            <person name="Clay J.M."/>
            <person name="Skokan R."/>
            <person name="Toyoda A."/>
            <person name="Suzuki Y."/>
            <person name="Kagoshima H."/>
            <person name="Schijlen E."/>
            <person name="Tajeshwar N."/>
            <person name="Catarino B."/>
            <person name="Hetherington A.J."/>
            <person name="Saltykova A."/>
            <person name="Bonnot C."/>
            <person name="Breuninger H."/>
            <person name="Symeonidi A."/>
            <person name="Radhakrishnan G.V."/>
            <person name="Van Nieuwerburgh F."/>
            <person name="Deforce D."/>
            <person name="Chang C."/>
            <person name="Karol K.G."/>
            <person name="Hedrich R."/>
            <person name="Ulvskov P."/>
            <person name="Glockner G."/>
            <person name="Delwiche C.F."/>
            <person name="Petrasek J."/>
            <person name="Van de Peer Y."/>
            <person name="Friml J."/>
            <person name="Beilby M."/>
            <person name="Dolan L."/>
            <person name="Kohara Y."/>
            <person name="Sugano S."/>
            <person name="Fujiyama A."/>
            <person name="Delaux P.-M."/>
            <person name="Quint M."/>
            <person name="TheiBen G."/>
            <person name="Hagemann M."/>
            <person name="Harholt J."/>
            <person name="Dunand C."/>
            <person name="Zachgo S."/>
            <person name="Langdale J."/>
            <person name="Maumus F."/>
            <person name="Straeten D.V.D."/>
            <person name="Gould S.B."/>
            <person name="Rensing S.A."/>
        </authorList>
    </citation>
    <scope>NUCLEOTIDE SEQUENCE [LARGE SCALE GENOMIC DNA]</scope>
    <source>
        <strain evidence="7 8">S276</strain>
    </source>
</reference>
<comment type="similarity">
    <text evidence="3">Belongs to the TRAFAC class myosin-kinesin ATPase superfamily. Kinesin family.</text>
</comment>
<feature type="region of interest" description="Disordered" evidence="5">
    <location>
        <begin position="87"/>
        <end position="108"/>
    </location>
</feature>
<protein>
    <recommendedName>
        <fullName evidence="6">Kinesin motor domain-containing protein</fullName>
    </recommendedName>
</protein>
<dbReference type="PROSITE" id="PS50067">
    <property type="entry name" value="KINESIN_MOTOR_2"/>
    <property type="match status" value="1"/>
</dbReference>
<feature type="compositionally biased region" description="Polar residues" evidence="5">
    <location>
        <begin position="1193"/>
        <end position="1202"/>
    </location>
</feature>
<dbReference type="GO" id="GO:0003777">
    <property type="term" value="F:microtubule motor activity"/>
    <property type="evidence" value="ECO:0007669"/>
    <property type="project" value="InterPro"/>
</dbReference>
<feature type="region of interest" description="Disordered" evidence="5">
    <location>
        <begin position="1185"/>
        <end position="1206"/>
    </location>
</feature>
<name>A0A388LYY2_CHABU</name>
<feature type="coiled-coil region" evidence="4">
    <location>
        <begin position="1716"/>
        <end position="1873"/>
    </location>
</feature>
<feature type="domain" description="Kinesin motor" evidence="6">
    <location>
        <begin position="1"/>
        <end position="19"/>
    </location>
</feature>
<feature type="coiled-coil region" evidence="4">
    <location>
        <begin position="2837"/>
        <end position="2878"/>
    </location>
</feature>
<feature type="coiled-coil region" evidence="4">
    <location>
        <begin position="2610"/>
        <end position="2713"/>
    </location>
</feature>
<dbReference type="PANTHER" id="PTHR47968:SF75">
    <property type="entry name" value="CENTROMERE-ASSOCIATED PROTEIN E"/>
    <property type="match status" value="1"/>
</dbReference>
<evidence type="ECO:0000256" key="3">
    <source>
        <dbReference type="PROSITE-ProRule" id="PRU00283"/>
    </source>
</evidence>
<feature type="coiled-coil region" evidence="4">
    <location>
        <begin position="933"/>
        <end position="1119"/>
    </location>
</feature>
<feature type="compositionally biased region" description="Basic and acidic residues" evidence="5">
    <location>
        <begin position="678"/>
        <end position="697"/>
    </location>
</feature>
<feature type="region of interest" description="Disordered" evidence="5">
    <location>
        <begin position="246"/>
        <end position="267"/>
    </location>
</feature>
<dbReference type="EMBL" id="BFEA01000614">
    <property type="protein sequence ID" value="GBG87463.1"/>
    <property type="molecule type" value="Genomic_DNA"/>
</dbReference>
<dbReference type="PANTHER" id="PTHR47968">
    <property type="entry name" value="CENTROMERE PROTEIN E"/>
    <property type="match status" value="1"/>
</dbReference>
<feature type="coiled-coil region" evidence="4">
    <location>
        <begin position="317"/>
        <end position="421"/>
    </location>
</feature>
<feature type="compositionally biased region" description="Acidic residues" evidence="5">
    <location>
        <begin position="255"/>
        <end position="267"/>
    </location>
</feature>
<proteinExistence type="inferred from homology"/>
<gene>
    <name evidence="7" type="ORF">CBR_g45521</name>
</gene>
<evidence type="ECO:0000256" key="2">
    <source>
        <dbReference type="ARBA" id="ARBA00023175"/>
    </source>
</evidence>
<feature type="coiled-coil region" evidence="4">
    <location>
        <begin position="1653"/>
        <end position="1687"/>
    </location>
</feature>
<dbReference type="OMA" id="RCGYQSK"/>
<dbReference type="Gene3D" id="1.20.5.340">
    <property type="match status" value="1"/>
</dbReference>
<feature type="region of interest" description="Disordered" evidence="5">
    <location>
        <begin position="2161"/>
        <end position="2182"/>
    </location>
</feature>
<dbReference type="STRING" id="69332.A0A388LYY2"/>
<evidence type="ECO:0000256" key="1">
    <source>
        <dbReference type="ARBA" id="ARBA00023054"/>
    </source>
</evidence>
<dbReference type="InterPro" id="IPR027640">
    <property type="entry name" value="Kinesin-like_fam"/>
</dbReference>
<feature type="region of interest" description="Disordered" evidence="5">
    <location>
        <begin position="121"/>
        <end position="190"/>
    </location>
</feature>
<dbReference type="GO" id="GO:0005524">
    <property type="term" value="F:ATP binding"/>
    <property type="evidence" value="ECO:0007669"/>
    <property type="project" value="InterPro"/>
</dbReference>
<feature type="coiled-coil region" evidence="4">
    <location>
        <begin position="1902"/>
        <end position="2017"/>
    </location>
</feature>
<feature type="coiled-coil region" evidence="4">
    <location>
        <begin position="2757"/>
        <end position="2812"/>
    </location>
</feature>
<dbReference type="Gene3D" id="1.20.58.1980">
    <property type="match status" value="1"/>
</dbReference>
<evidence type="ECO:0000313" key="8">
    <source>
        <dbReference type="Proteomes" id="UP000265515"/>
    </source>
</evidence>
<sequence>MHVEETKTTLQFASRAKKVTNCAQVNEVMTDAALLKRQAREIEDLRQKLQEVNSEEMNEQIQLLRNKLLKDFRRPMIPLPVNEGVPDSAWKEGGPPPSSVTVGRRMRPPLPPMLIEKLDEEGTSAATGVPVENSENDMEKSERTIPSGGQASSGGDVGEEEVTSRRLSTGQMAHGRTSFGNGRVSSGGRISMDSLLTGHVTDRKGRLSCDPAEAMQQQFLELQHKYETLKFQHEALIIQTEREANCDDNGQSEGGQEDMDGLSPVDEDDCLNDDQGEAIVKEGCQSEECATAVERQFLENQKTTEISHSPDAEGFSHSEIEADVTASKLECKRLREEVVELNLLLKQRENSIEDLHSQLVEKTNTLKEIETHGSHREEEMAHIRERLLAMEADSVQLEESRTQLLKELEEARQLLHANSNREDFLRQRHFGSSDDGRMGESPENTGLAEEQNVLKQDGALLIGCSEDVEGLWQQMEELQRVKQELEQRLMDQADQIFTLEEERVGSLAEMKGLEDELSEVKLTLNSMNMRILEVEDDCQQKVKELRAAEESRLRLCEELEQVRQVVSSRSEREGIMGFEASDTVSASPHLEDYCRKLKTDLDLSNRRVSDLEKEVLAKMEESRMLSELFKQTMEQQHQERPVGERGIVCAPEETSFKEIKLRLGSESELAGDLMGPSSEREEMWEYAGPEDKARDGSENAAGEDCPRQLKTEHELPDAPVGDQQRMESTRLTEAEESISMMSPRFKQVTEREGVSTERAARALGEASVSKLPAICEQPVEFLQRLKSFLELSVAHWNDLERDIAAQIRVCELLKEELRPRSEEEAGNLLLAQEEPREVLIENARVKNEVAMLNQCLELCLNRIQAIKVECDVNIGNLTLHLSTSNSLLKHSTGLDEEREWTDADSWMWDNLDRGPQGSAEKGTVGEKGHDDELARLMMDRDNLLANNASLQEAIVGLNLGIEVAMKRVQELEEQCRYQSRGLEAVEESQVLRNSELQEARKLLAAAVEREQDLERRVAASERAVLEAVSEKTGLEEEIRGLEQKLELSNQQVADGHLSAVSSENSEMEDDLLNSRLDVEASKKQIEELEERCGYQSKNLETLEECRAVLSQELDEARKLLTASVDREKELESRVADFDKGRAAMEREKDLEMRVAGAERAMFGAVSEKSGLEEEIRVLKEKLELSNRQGEDQPLSTVSSQNTEMEEDLPNLSLDVEASKKQIEELEERCGYQSKNLETLEESRAVLSQELDEARKLLTASVDREKDLESRVAASEQAILEAASVKQGLEEMVRMLEERLEERFEVPNQEVADPDPSDVVPRDPGVEDECAQLRLDIEESKRRARKLEEQCGRQSEETEVLRKELVEAREALAATIARENELQSRIVAAEKMMSEAVSEKIGLEEEVKILGEKLEVLSQKVAGMDQSSAEQAEDLAAARKELCKVVAEKVSLEEEVTAWKRSLELATRASHLLKEQCEVQLAKLGISTDFRSRESLNASSNFVDDAELMAANSERFLPIEVSEKTGLEGEIRIFKETIDALYRQVACLQTGSQVVLQESETLQKELQQQLLALEEKNRTAIEVKEKLEDELEAVNGRLESAESRAQVLVEGLQTQNEKLRLSESSSSQLTKEVEELRQLVSEGVEREAGFEVRLEAAERGRLDAVAEKMQQEEELVRLKQTIELCRARSCALEKECQTHRETIAALEDSRLKLCQVVEELRESLSASSQMEERLQEMHATSEAARLEAVSRNSELKDELQTLNRELDGSNGRAEDLRKKYEMQAQEIQMWKEELEQHIKEHARELAISNEERQSALASKEELEKELAELLERFILSNQRVKDLADDCEKHEAGLQTAEDLRLKLTNELQEVQESLHASLQREKDLEGKVAAAENAKSAALSENAGLARALSDLQGEAQTYEREATTLSEKGEELERNLEEQGAQLSALEEEKCRLLQENSSLKDNLVELKESLESSEGRVQGLEEESKALSEKLVKMEKEMQRRVEEQAALVRNQEARCNSALHQLATVDLEKTDLIKKLSDMESLLSHEKTAASEAVQELEAWKQRHAQELGTLRTELVNTRKDLTAAKVQPAALAKEKEALRKELEKAKEKMEKLDAKLKNTLQEKNNLVTERIHMERDLKLLRGQSFAQAKDLSKLESAYDKRRESVAEKRRESIAVQKRSRSQYEELEAMLQSKCTELEEQKSDLQSAQGRLQQLDSENEWLKKQLEESKAEIDRMKEEAAHRTEELSRKSKQMEELDDQIKSMSLLGKCMELHECQQRVEKLEMELKAEEEKAYAALTDADFAFAVESSSMKAQLAEKEREYQRIVEAHDAVCKELEQALAEGQRSRQDLEERILEMERRKEEDMREARLKFEVEERSKARLKFEVEERSSVKAQLAEKERESQQMVEAHNAVRKELEQALAEEQSICRGLEERLLEMERRRDDDLREARLKFEVEKSNIEARMEEEGRKHEQLVEAHEAQRKELGEALMEAERSQQELAERLSDLERMENEVQRAMMEVLSKEEELKCLQESCRNQQLQASVRLKKVEADFEQERAQYEAKLFRKEYMLDLQCQLMEYCKEGIPELKETFNSSIEEVRCQLQSEYLKVLETNQELLQQQEDAEKELHAAFAELEASCQARNDQQDQINELQSEIASLREKLTCFQEMHLWEEELENKTRIAEDLRIQLRNSKALILSLEQELEDVRSKNGERISLQKELGTSSNNSGRVWSSELMLIKDDCEASRDEIDRLLSEKRKDMVDMELKNIALQERVIRMEKNLDIAKERNAKLQNEKQILEQKCMEGQMAIEELAKVTERLKVAQYGRTQLGGQIRDYRRRLETVEVNHKLLQNQVLELKAELQRANTENMQFQAQFHELAMRPARMRRQELERQGAGGSDRTLGCFGPRSRNPNQGQGS</sequence>
<evidence type="ECO:0000313" key="7">
    <source>
        <dbReference type="EMBL" id="GBG87463.1"/>
    </source>
</evidence>
<comment type="caution">
    <text evidence="3">Lacks conserved residue(s) required for the propagation of feature annotation.</text>
</comment>
<evidence type="ECO:0000259" key="6">
    <source>
        <dbReference type="PROSITE" id="PS50067"/>
    </source>
</evidence>
<feature type="coiled-coil region" evidence="4">
    <location>
        <begin position="2337"/>
        <end position="2544"/>
    </location>
</feature>
<accession>A0A388LYY2</accession>
<evidence type="ECO:0000256" key="5">
    <source>
        <dbReference type="SAM" id="MobiDB-lite"/>
    </source>
</evidence>
<keyword evidence="2" id="KW-0505">Motor protein</keyword>
<dbReference type="InterPro" id="IPR001752">
    <property type="entry name" value="Kinesin_motor_dom"/>
</dbReference>
<feature type="region of interest" description="Disordered" evidence="5">
    <location>
        <begin position="668"/>
        <end position="726"/>
    </location>
</feature>
<feature type="coiled-coil region" evidence="4">
    <location>
        <begin position="1555"/>
        <end position="1603"/>
    </location>
</feature>
<organism evidence="7 8">
    <name type="scientific">Chara braunii</name>
    <name type="common">Braun's stonewort</name>
    <dbReference type="NCBI Taxonomy" id="69332"/>
    <lineage>
        <taxon>Eukaryota</taxon>
        <taxon>Viridiplantae</taxon>
        <taxon>Streptophyta</taxon>
        <taxon>Charophyceae</taxon>
        <taxon>Charales</taxon>
        <taxon>Characeae</taxon>
        <taxon>Chara</taxon>
    </lineage>
</organism>
<comment type="caution">
    <text evidence="7">The sequence shown here is derived from an EMBL/GenBank/DDBJ whole genome shotgun (WGS) entry which is preliminary data.</text>
</comment>
<dbReference type="Proteomes" id="UP000265515">
    <property type="component" value="Unassembled WGS sequence"/>
</dbReference>
<feature type="compositionally biased region" description="Basic and acidic residues" evidence="5">
    <location>
        <begin position="704"/>
        <end position="716"/>
    </location>
</feature>
<feature type="coiled-coil region" evidence="4">
    <location>
        <begin position="1329"/>
        <end position="1419"/>
    </location>
</feature>
<feature type="coiled-coil region" evidence="4">
    <location>
        <begin position="468"/>
        <end position="565"/>
    </location>
</feature>
<feature type="compositionally biased region" description="Basic and acidic residues" evidence="5">
    <location>
        <begin position="2161"/>
        <end position="2176"/>
    </location>
</feature>
<dbReference type="GO" id="GO:0007018">
    <property type="term" value="P:microtubule-based movement"/>
    <property type="evidence" value="ECO:0007669"/>
    <property type="project" value="InterPro"/>
</dbReference>
<dbReference type="Gramene" id="GBG87463">
    <property type="protein sequence ID" value="GBG87463"/>
    <property type="gene ID" value="CBR_g45521"/>
</dbReference>
<feature type="coiled-coil region" evidence="4">
    <location>
        <begin position="32"/>
        <end position="62"/>
    </location>
</feature>
<dbReference type="GO" id="GO:0008017">
    <property type="term" value="F:microtubule binding"/>
    <property type="evidence" value="ECO:0007669"/>
    <property type="project" value="InterPro"/>
</dbReference>
<keyword evidence="1 4" id="KW-0175">Coiled coil</keyword>
<feature type="region of interest" description="Disordered" evidence="5">
    <location>
        <begin position="2892"/>
        <end position="2922"/>
    </location>
</feature>